<keyword evidence="3 6" id="KW-0812">Transmembrane</keyword>
<evidence type="ECO:0000256" key="6">
    <source>
        <dbReference type="SAM" id="Phobius"/>
    </source>
</evidence>
<sequence>MFQAFESSYRKCLSHTLKTLPGLTMTTFLGHVYAGVFEMAIALWWTYSCYKRYYKNLYNGKKFLSSSWFPVDKFPNYPLESIVKFFIFLVGFISEIPYNGISITHIDTQNIVHVTIYWFVLIQSLVEILQFYKFRFIPPSAEYFTFVLAFIMHMFIFAAHIRGKSELNGLLHSLLALAIAGCAFTFALEAFIRDNFMVTLARCTCMLVQGTWIIHLGFILFPPIADMKNWAPELDHMNYMVLVMFFSWHIAVDTLIVFLFGKVVISKSDIFPVTIDTAFNGSPLLNAQENVRILFMWSLLQRRGPGCHTIIRIIRSRKKISVICCLNATNCFLLVQIVTWHDFRRNFHSKARLIRDAREKQIRTKYRVPLQV</sequence>
<comment type="similarity">
    <text evidence="2">Belongs to the TMEM45 family.</text>
</comment>
<evidence type="ECO:0000256" key="3">
    <source>
        <dbReference type="ARBA" id="ARBA00022692"/>
    </source>
</evidence>
<feature type="transmembrane region" description="Helical" evidence="6">
    <location>
        <begin position="82"/>
        <end position="99"/>
    </location>
</feature>
<reference evidence="7" key="2">
    <citation type="submission" date="2015-02" db="UniProtKB">
        <authorList>
            <consortium name="EnsemblMetazoa"/>
        </authorList>
    </citation>
    <scope>IDENTIFICATION</scope>
</reference>
<proteinExistence type="inferred from homology"/>
<dbReference type="eggNOG" id="ENOG502QU0J">
    <property type="taxonomic scope" value="Eukaryota"/>
</dbReference>
<evidence type="ECO:0000256" key="2">
    <source>
        <dbReference type="ARBA" id="ARBA00006948"/>
    </source>
</evidence>
<dbReference type="PhylomeDB" id="T1J6W1"/>
<evidence type="ECO:0000313" key="8">
    <source>
        <dbReference type="Proteomes" id="UP000014500"/>
    </source>
</evidence>
<dbReference type="GO" id="GO:0016020">
    <property type="term" value="C:membrane"/>
    <property type="evidence" value="ECO:0007669"/>
    <property type="project" value="UniProtKB-SubCell"/>
</dbReference>
<organism evidence="7 8">
    <name type="scientific">Strigamia maritima</name>
    <name type="common">European centipede</name>
    <name type="synonym">Geophilus maritimus</name>
    <dbReference type="NCBI Taxonomy" id="126957"/>
    <lineage>
        <taxon>Eukaryota</taxon>
        <taxon>Metazoa</taxon>
        <taxon>Ecdysozoa</taxon>
        <taxon>Arthropoda</taxon>
        <taxon>Myriapoda</taxon>
        <taxon>Chilopoda</taxon>
        <taxon>Pleurostigmophora</taxon>
        <taxon>Geophilomorpha</taxon>
        <taxon>Linotaeniidae</taxon>
        <taxon>Strigamia</taxon>
    </lineage>
</organism>
<feature type="transmembrane region" description="Helical" evidence="6">
    <location>
        <begin position="237"/>
        <end position="260"/>
    </location>
</feature>
<keyword evidence="8" id="KW-1185">Reference proteome</keyword>
<feature type="transmembrane region" description="Helical" evidence="6">
    <location>
        <begin position="143"/>
        <end position="161"/>
    </location>
</feature>
<dbReference type="EnsemblMetazoa" id="SMAR009390-RA">
    <property type="protein sequence ID" value="SMAR009390-PA"/>
    <property type="gene ID" value="SMAR009390"/>
</dbReference>
<keyword evidence="5 6" id="KW-0472">Membrane</keyword>
<accession>T1J6W1</accession>
<evidence type="ECO:0000256" key="1">
    <source>
        <dbReference type="ARBA" id="ARBA00004141"/>
    </source>
</evidence>
<feature type="transmembrane region" description="Helical" evidence="6">
    <location>
        <begin position="320"/>
        <end position="340"/>
    </location>
</feature>
<comment type="subcellular location">
    <subcellularLocation>
        <location evidence="1">Membrane</location>
        <topology evidence="1">Multi-pass membrane protein</topology>
    </subcellularLocation>
</comment>
<name>T1J6W1_STRMM</name>
<evidence type="ECO:0008006" key="9">
    <source>
        <dbReference type="Google" id="ProtNLM"/>
    </source>
</evidence>
<feature type="transmembrane region" description="Helical" evidence="6">
    <location>
        <begin position="28"/>
        <end position="47"/>
    </location>
</feature>
<dbReference type="OMA" id="WYQYLEL"/>
<dbReference type="PANTHER" id="PTHR16007:SF15">
    <property type="entry name" value="TRANSMEMBRANE PROTEIN 45B"/>
    <property type="match status" value="1"/>
</dbReference>
<evidence type="ECO:0000256" key="5">
    <source>
        <dbReference type="ARBA" id="ARBA00023136"/>
    </source>
</evidence>
<protein>
    <recommendedName>
        <fullName evidence="9">Transmembrane protein 45B</fullName>
    </recommendedName>
</protein>
<dbReference type="InterPro" id="IPR042127">
    <property type="entry name" value="TMEM45"/>
</dbReference>
<reference evidence="8" key="1">
    <citation type="submission" date="2011-05" db="EMBL/GenBank/DDBJ databases">
        <authorList>
            <person name="Richards S.R."/>
            <person name="Qu J."/>
            <person name="Jiang H."/>
            <person name="Jhangiani S.N."/>
            <person name="Agravi P."/>
            <person name="Goodspeed R."/>
            <person name="Gross S."/>
            <person name="Mandapat C."/>
            <person name="Jackson L."/>
            <person name="Mathew T."/>
            <person name="Pu L."/>
            <person name="Thornton R."/>
            <person name="Saada N."/>
            <person name="Wilczek-Boney K.B."/>
            <person name="Lee S."/>
            <person name="Kovar C."/>
            <person name="Wu Y."/>
            <person name="Scherer S.E."/>
            <person name="Worley K.C."/>
            <person name="Muzny D.M."/>
            <person name="Gibbs R."/>
        </authorList>
    </citation>
    <scope>NUCLEOTIDE SEQUENCE</scope>
    <source>
        <strain evidence="8">Brora</strain>
    </source>
</reference>
<evidence type="ECO:0000256" key="4">
    <source>
        <dbReference type="ARBA" id="ARBA00022989"/>
    </source>
</evidence>
<dbReference type="AlphaFoldDB" id="T1J6W1"/>
<dbReference type="PANTHER" id="PTHR16007">
    <property type="entry name" value="EPIDIDYMAL MEMBRANE PROTEIN E9-RELATED"/>
    <property type="match status" value="1"/>
</dbReference>
<feature type="transmembrane region" description="Helical" evidence="6">
    <location>
        <begin position="111"/>
        <end position="131"/>
    </location>
</feature>
<dbReference type="Proteomes" id="UP000014500">
    <property type="component" value="Unassembled WGS sequence"/>
</dbReference>
<dbReference type="HOGENOM" id="CLU_744586_0_0_1"/>
<evidence type="ECO:0000313" key="7">
    <source>
        <dbReference type="EnsemblMetazoa" id="SMAR009390-PA"/>
    </source>
</evidence>
<dbReference type="Pfam" id="PF04819">
    <property type="entry name" value="DUF716"/>
    <property type="match status" value="1"/>
</dbReference>
<dbReference type="EMBL" id="JH431896">
    <property type="status" value="NOT_ANNOTATED_CDS"/>
    <property type="molecule type" value="Genomic_DNA"/>
</dbReference>
<feature type="transmembrane region" description="Helical" evidence="6">
    <location>
        <begin position="173"/>
        <end position="192"/>
    </location>
</feature>
<feature type="transmembrane region" description="Helical" evidence="6">
    <location>
        <begin position="204"/>
        <end position="225"/>
    </location>
</feature>
<keyword evidence="4 6" id="KW-1133">Transmembrane helix</keyword>
<dbReference type="InterPro" id="IPR006904">
    <property type="entry name" value="DUF716"/>
</dbReference>